<name>A0A7D9E6Y5_PARCT</name>
<dbReference type="Proteomes" id="UP001152795">
    <property type="component" value="Unassembled WGS sequence"/>
</dbReference>
<reference evidence="3" key="1">
    <citation type="submission" date="2020-04" db="EMBL/GenBank/DDBJ databases">
        <authorList>
            <person name="Alioto T."/>
            <person name="Alioto T."/>
            <person name="Gomez Garrido J."/>
        </authorList>
    </citation>
    <scope>NUCLEOTIDE SEQUENCE</scope>
    <source>
        <strain evidence="3">A484AB</strain>
    </source>
</reference>
<feature type="region of interest" description="Disordered" evidence="2">
    <location>
        <begin position="147"/>
        <end position="185"/>
    </location>
</feature>
<dbReference type="InterPro" id="IPR036514">
    <property type="entry name" value="SGNH_hydro_sf"/>
</dbReference>
<evidence type="ECO:0000256" key="1">
    <source>
        <dbReference type="SAM" id="Coils"/>
    </source>
</evidence>
<keyword evidence="4" id="KW-1185">Reference proteome</keyword>
<dbReference type="AlphaFoldDB" id="A0A7D9E6Y5"/>
<proteinExistence type="predicted"/>
<dbReference type="OrthoDB" id="10263782at2759"/>
<keyword evidence="1" id="KW-0175">Coiled coil</keyword>
<gene>
    <name evidence="3" type="ORF">PACLA_8A009640</name>
</gene>
<dbReference type="Gene3D" id="3.40.50.1110">
    <property type="entry name" value="SGNH hydrolase"/>
    <property type="match status" value="1"/>
</dbReference>
<protein>
    <submittedName>
        <fullName evidence="3">Uncharacterized protein</fullName>
    </submittedName>
</protein>
<feature type="coiled-coil region" evidence="1">
    <location>
        <begin position="54"/>
        <end position="118"/>
    </location>
</feature>
<comment type="caution">
    <text evidence="3">The sequence shown here is derived from an EMBL/GenBank/DDBJ whole genome shotgun (WGS) entry which is preliminary data.</text>
</comment>
<dbReference type="SUPFAM" id="SSF52266">
    <property type="entry name" value="SGNH hydrolase"/>
    <property type="match status" value="1"/>
</dbReference>
<evidence type="ECO:0000313" key="4">
    <source>
        <dbReference type="Proteomes" id="UP001152795"/>
    </source>
</evidence>
<sequence>MAANILKQSRAVGYFPTMRAVVNHLRRPLMSSIATASNLNQSPHYMTNEVRAKVIELQDEKSSLITALKLMQRESVSLAEKNKIEDLESENKNLRAAARTLQEDLDKSNREKREFAKVKKRSENVSITPNTTISYESKNQFEVLSVSDHEEEVNKSASDLDQSEARQHKDPVRNTTTISKDEKNPIDVGGKFKDGKFKPNILLIGDSMIKDINPHKLSKSSVRKLTYPEVIIHAGTNNIITDSSKECFDNIQLLSSRIKSTFKEARIAISSLITREDIDVTLKTQKTNELLKDLCSKEGYTYIENGNIDATCLNGSKLHLNAK</sequence>
<feature type="compositionally biased region" description="Basic and acidic residues" evidence="2">
    <location>
        <begin position="163"/>
        <end position="172"/>
    </location>
</feature>
<dbReference type="EMBL" id="CACRXK020004236">
    <property type="protein sequence ID" value="CAB4002023.1"/>
    <property type="molecule type" value="Genomic_DNA"/>
</dbReference>
<accession>A0A7D9E6Y5</accession>
<evidence type="ECO:0000313" key="3">
    <source>
        <dbReference type="EMBL" id="CAB4002023.1"/>
    </source>
</evidence>
<organism evidence="3 4">
    <name type="scientific">Paramuricea clavata</name>
    <name type="common">Red gorgonian</name>
    <name type="synonym">Violescent sea-whip</name>
    <dbReference type="NCBI Taxonomy" id="317549"/>
    <lineage>
        <taxon>Eukaryota</taxon>
        <taxon>Metazoa</taxon>
        <taxon>Cnidaria</taxon>
        <taxon>Anthozoa</taxon>
        <taxon>Octocorallia</taxon>
        <taxon>Malacalcyonacea</taxon>
        <taxon>Plexauridae</taxon>
        <taxon>Paramuricea</taxon>
    </lineage>
</organism>
<feature type="non-terminal residue" evidence="3">
    <location>
        <position position="1"/>
    </location>
</feature>
<evidence type="ECO:0000256" key="2">
    <source>
        <dbReference type="SAM" id="MobiDB-lite"/>
    </source>
</evidence>